<dbReference type="AlphaFoldDB" id="A0A0E9TJ96"/>
<evidence type="ECO:0000256" key="1">
    <source>
        <dbReference type="SAM" id="MobiDB-lite"/>
    </source>
</evidence>
<dbReference type="EMBL" id="GBXM01055035">
    <property type="protein sequence ID" value="JAH53542.1"/>
    <property type="molecule type" value="Transcribed_RNA"/>
</dbReference>
<proteinExistence type="predicted"/>
<sequence>MFTRCSPKGADVGSPKNSPDFRLGVDTDSSGTTVIMTACVTV</sequence>
<reference evidence="2" key="1">
    <citation type="submission" date="2014-11" db="EMBL/GenBank/DDBJ databases">
        <authorList>
            <person name="Amaro Gonzalez C."/>
        </authorList>
    </citation>
    <scope>NUCLEOTIDE SEQUENCE</scope>
</reference>
<organism evidence="2">
    <name type="scientific">Anguilla anguilla</name>
    <name type="common">European freshwater eel</name>
    <name type="synonym">Muraena anguilla</name>
    <dbReference type="NCBI Taxonomy" id="7936"/>
    <lineage>
        <taxon>Eukaryota</taxon>
        <taxon>Metazoa</taxon>
        <taxon>Chordata</taxon>
        <taxon>Craniata</taxon>
        <taxon>Vertebrata</taxon>
        <taxon>Euteleostomi</taxon>
        <taxon>Actinopterygii</taxon>
        <taxon>Neopterygii</taxon>
        <taxon>Teleostei</taxon>
        <taxon>Anguilliformes</taxon>
        <taxon>Anguillidae</taxon>
        <taxon>Anguilla</taxon>
    </lineage>
</organism>
<evidence type="ECO:0000313" key="2">
    <source>
        <dbReference type="EMBL" id="JAH53542.1"/>
    </source>
</evidence>
<accession>A0A0E9TJ96</accession>
<protein>
    <submittedName>
        <fullName evidence="2">Uncharacterized protein</fullName>
    </submittedName>
</protein>
<feature type="region of interest" description="Disordered" evidence="1">
    <location>
        <begin position="1"/>
        <end position="26"/>
    </location>
</feature>
<reference evidence="2" key="2">
    <citation type="journal article" date="2015" name="Fish Shellfish Immunol.">
        <title>Early steps in the European eel (Anguilla anguilla)-Vibrio vulnificus interaction in the gills: Role of the RtxA13 toxin.</title>
        <authorList>
            <person name="Callol A."/>
            <person name="Pajuelo D."/>
            <person name="Ebbesson L."/>
            <person name="Teles M."/>
            <person name="MacKenzie S."/>
            <person name="Amaro C."/>
        </authorList>
    </citation>
    <scope>NUCLEOTIDE SEQUENCE</scope>
</reference>
<name>A0A0E9TJ96_ANGAN</name>